<feature type="region of interest" description="Disordered" evidence="1">
    <location>
        <begin position="56"/>
        <end position="78"/>
    </location>
</feature>
<evidence type="ECO:0000313" key="3">
    <source>
        <dbReference type="Proteomes" id="UP000297299"/>
    </source>
</evidence>
<sequence>MVLALRHSQFADKSSYSSSPWNLELGNQVPIINVEQEEENLGKGILGRHLGVRERIGEDPFSNPLNQSISTESRTQDV</sequence>
<evidence type="ECO:0000256" key="1">
    <source>
        <dbReference type="SAM" id="MobiDB-lite"/>
    </source>
</evidence>
<name>A0A4Y8DE17_9HELO</name>
<dbReference type="EMBL" id="PHWZ01000028">
    <property type="protein sequence ID" value="TEY82594.1"/>
    <property type="molecule type" value="Genomic_DNA"/>
</dbReference>
<feature type="compositionally biased region" description="Polar residues" evidence="1">
    <location>
        <begin position="63"/>
        <end position="78"/>
    </location>
</feature>
<gene>
    <name evidence="2" type="ORF">BOTCAL_0028g00150</name>
</gene>
<protein>
    <submittedName>
        <fullName evidence="2">Uncharacterized protein</fullName>
    </submittedName>
</protein>
<dbReference type="Proteomes" id="UP000297299">
    <property type="component" value="Unassembled WGS sequence"/>
</dbReference>
<comment type="caution">
    <text evidence="2">The sequence shown here is derived from an EMBL/GenBank/DDBJ whole genome shotgun (WGS) entry which is preliminary data.</text>
</comment>
<keyword evidence="3" id="KW-1185">Reference proteome</keyword>
<organism evidence="2 3">
    <name type="scientific">Botryotinia calthae</name>
    <dbReference type="NCBI Taxonomy" id="38488"/>
    <lineage>
        <taxon>Eukaryota</taxon>
        <taxon>Fungi</taxon>
        <taxon>Dikarya</taxon>
        <taxon>Ascomycota</taxon>
        <taxon>Pezizomycotina</taxon>
        <taxon>Leotiomycetes</taxon>
        <taxon>Helotiales</taxon>
        <taxon>Sclerotiniaceae</taxon>
        <taxon>Botryotinia</taxon>
    </lineage>
</organism>
<proteinExistence type="predicted"/>
<dbReference type="AlphaFoldDB" id="A0A4Y8DE17"/>
<accession>A0A4Y8DE17</accession>
<reference evidence="2 3" key="1">
    <citation type="submission" date="2017-11" db="EMBL/GenBank/DDBJ databases">
        <title>Comparative genomics of Botrytis spp.</title>
        <authorList>
            <person name="Valero-Jimenez C.A."/>
            <person name="Tapia P."/>
            <person name="Veloso J."/>
            <person name="Silva-Moreno E."/>
            <person name="Staats M."/>
            <person name="Valdes J.H."/>
            <person name="Van Kan J.A.L."/>
        </authorList>
    </citation>
    <scope>NUCLEOTIDE SEQUENCE [LARGE SCALE GENOMIC DNA]</scope>
    <source>
        <strain evidence="2 3">MUCL2830</strain>
    </source>
</reference>
<evidence type="ECO:0000313" key="2">
    <source>
        <dbReference type="EMBL" id="TEY82594.1"/>
    </source>
</evidence>